<keyword evidence="1" id="KW-0611">Plant defense</keyword>
<feature type="domain" description="Glycoside hydrolase family 19 catalytic" evidence="3">
    <location>
        <begin position="82"/>
        <end position="124"/>
    </location>
</feature>
<gene>
    <name evidence="4" type="ordered locus">Solca_0274</name>
</gene>
<proteinExistence type="predicted"/>
<organism evidence="4 5">
    <name type="scientific">Solitalea canadensis (strain ATCC 29591 / DSM 3403 / JCM 21819 / LMG 8368 / NBRC 15130 / NCIMB 12057 / USAM 9D)</name>
    <name type="common">Flexibacter canadensis</name>
    <dbReference type="NCBI Taxonomy" id="929556"/>
    <lineage>
        <taxon>Bacteria</taxon>
        <taxon>Pseudomonadati</taxon>
        <taxon>Bacteroidota</taxon>
        <taxon>Sphingobacteriia</taxon>
        <taxon>Sphingobacteriales</taxon>
        <taxon>Sphingobacteriaceae</taxon>
        <taxon>Solitalea</taxon>
    </lineage>
</organism>
<dbReference type="GO" id="GO:0006952">
    <property type="term" value="P:defense response"/>
    <property type="evidence" value="ECO:0007669"/>
    <property type="project" value="UniProtKB-KW"/>
</dbReference>
<evidence type="ECO:0000259" key="3">
    <source>
        <dbReference type="Pfam" id="PF00182"/>
    </source>
</evidence>
<dbReference type="Gene3D" id="1.10.530.10">
    <property type="match status" value="1"/>
</dbReference>
<dbReference type="InterPro" id="IPR000726">
    <property type="entry name" value="Glyco_hydro_19_cat"/>
</dbReference>
<dbReference type="InterPro" id="IPR023346">
    <property type="entry name" value="Lysozyme-like_dom_sf"/>
</dbReference>
<dbReference type="eggNOG" id="COG3179">
    <property type="taxonomic scope" value="Bacteria"/>
</dbReference>
<dbReference type="AlphaFoldDB" id="H8KSV8"/>
<keyword evidence="5" id="KW-1185">Reference proteome</keyword>
<dbReference type="RefSeq" id="WP_014678646.1">
    <property type="nucleotide sequence ID" value="NC_017770.1"/>
</dbReference>
<evidence type="ECO:0000313" key="5">
    <source>
        <dbReference type="Proteomes" id="UP000007590"/>
    </source>
</evidence>
<dbReference type="STRING" id="929556.Solca_0274"/>
<evidence type="ECO:0000313" key="4">
    <source>
        <dbReference type="EMBL" id="AFD05418.1"/>
    </source>
</evidence>
<dbReference type="OrthoDB" id="3078754at2"/>
<dbReference type="KEGG" id="scn:Solca_0274"/>
<dbReference type="EMBL" id="CP003349">
    <property type="protein sequence ID" value="AFD05418.1"/>
    <property type="molecule type" value="Genomic_DNA"/>
</dbReference>
<evidence type="ECO:0000256" key="2">
    <source>
        <dbReference type="ARBA" id="ARBA00023157"/>
    </source>
</evidence>
<dbReference type="PANTHER" id="PTHR22595:SF79">
    <property type="entry name" value="CHITINASE 12"/>
    <property type="match status" value="1"/>
</dbReference>
<dbReference type="SUPFAM" id="SSF53955">
    <property type="entry name" value="Lysozyme-like"/>
    <property type="match status" value="1"/>
</dbReference>
<name>H8KSV8_SOLCM</name>
<keyword evidence="2" id="KW-1015">Disulfide bond</keyword>
<dbReference type="Pfam" id="PF00182">
    <property type="entry name" value="Glyco_hydro_19"/>
    <property type="match status" value="1"/>
</dbReference>
<reference evidence="4" key="1">
    <citation type="submission" date="2012-02" db="EMBL/GenBank/DDBJ databases">
        <title>The complete genome of Solitalea canadensis DSM 3403.</title>
        <authorList>
            <consortium name="US DOE Joint Genome Institute (JGI-PGF)"/>
            <person name="Lucas S."/>
            <person name="Copeland A."/>
            <person name="Lapidus A."/>
            <person name="Glavina del Rio T."/>
            <person name="Dalin E."/>
            <person name="Tice H."/>
            <person name="Bruce D."/>
            <person name="Goodwin L."/>
            <person name="Pitluck S."/>
            <person name="Peters L."/>
            <person name="Ovchinnikova G."/>
            <person name="Lu M."/>
            <person name="Kyrpides N."/>
            <person name="Mavromatis K."/>
            <person name="Ivanova N."/>
            <person name="Brettin T."/>
            <person name="Detter J.C."/>
            <person name="Han C."/>
            <person name="Larimer F."/>
            <person name="Land M."/>
            <person name="Hauser L."/>
            <person name="Markowitz V."/>
            <person name="Cheng J.-F."/>
            <person name="Hugenholtz P."/>
            <person name="Woyke T."/>
            <person name="Wu D."/>
            <person name="Spring S."/>
            <person name="Schroeder M."/>
            <person name="Kopitz M."/>
            <person name="Brambilla E."/>
            <person name="Klenk H.-P."/>
            <person name="Eisen J.A."/>
        </authorList>
    </citation>
    <scope>NUCLEOTIDE SEQUENCE</scope>
    <source>
        <strain evidence="4">DSM 3403</strain>
    </source>
</reference>
<dbReference type="Proteomes" id="UP000007590">
    <property type="component" value="Chromosome"/>
</dbReference>
<dbReference type="GO" id="GO:0016998">
    <property type="term" value="P:cell wall macromolecule catabolic process"/>
    <property type="evidence" value="ECO:0007669"/>
    <property type="project" value="InterPro"/>
</dbReference>
<sequence>MINRKFFFEETKTRLFNGTINSQQQKTLTNFINVWEADPVTYKDARWLAYMLATTYHETDKKFKAIEEYGKGKGRKYGATDPQTGKSYYGRGYVQLTWDYNYKKMGDLLDIDLYHKPELALQDEYATPILFVGMNRGMFTGKKLSDYFNGTKEDWVNARRIINGTDKANLIADYGRKFYAALGIIP</sequence>
<dbReference type="HOGENOM" id="CLU_077648_0_1_10"/>
<evidence type="ECO:0000256" key="1">
    <source>
        <dbReference type="ARBA" id="ARBA00022821"/>
    </source>
</evidence>
<dbReference type="PANTHER" id="PTHR22595">
    <property type="entry name" value="CHITINASE-RELATED"/>
    <property type="match status" value="1"/>
</dbReference>
<accession>H8KSV8</accession>
<protein>
    <submittedName>
        <fullName evidence="4">Chitinase class I</fullName>
    </submittedName>
</protein>
<dbReference type="GO" id="GO:0006032">
    <property type="term" value="P:chitin catabolic process"/>
    <property type="evidence" value="ECO:0007669"/>
    <property type="project" value="InterPro"/>
</dbReference>
<dbReference type="GO" id="GO:0004568">
    <property type="term" value="F:chitinase activity"/>
    <property type="evidence" value="ECO:0007669"/>
    <property type="project" value="InterPro"/>
</dbReference>